<comment type="caution">
    <text evidence="1">The sequence shown here is derived from an EMBL/GenBank/DDBJ whole genome shotgun (WGS) entry which is preliminary data.</text>
</comment>
<sequence length="160" mass="17560">MGKIVIAGGSFGLGRTIVDALKAAKTHDYIVLSRKATGIETRAVDYSPAAPRIPTHIRAANILIDPANNAAITPGDGNTLQVFTHLTEAAKFTIDMLDLPNWKRKRSIIAKRITLDEAVKLAEEVKGVKFDLKYFSAEKIEPGENDLRQGMKKTLPKEIH</sequence>
<keyword evidence="2" id="KW-1185">Reference proteome</keyword>
<gene>
    <name evidence="1" type="ORF">FTOL_06533</name>
</gene>
<organism evidence="1 2">
    <name type="scientific">Fusarium torulosum</name>
    <dbReference type="NCBI Taxonomy" id="33205"/>
    <lineage>
        <taxon>Eukaryota</taxon>
        <taxon>Fungi</taxon>
        <taxon>Dikarya</taxon>
        <taxon>Ascomycota</taxon>
        <taxon>Pezizomycotina</taxon>
        <taxon>Sordariomycetes</taxon>
        <taxon>Hypocreomycetidae</taxon>
        <taxon>Hypocreales</taxon>
        <taxon>Nectriaceae</taxon>
        <taxon>Fusarium</taxon>
    </lineage>
</organism>
<dbReference type="SUPFAM" id="SSF51735">
    <property type="entry name" value="NAD(P)-binding Rossmann-fold domains"/>
    <property type="match status" value="1"/>
</dbReference>
<evidence type="ECO:0000313" key="1">
    <source>
        <dbReference type="EMBL" id="SPJ78144.1"/>
    </source>
</evidence>
<dbReference type="Gene3D" id="3.40.50.720">
    <property type="entry name" value="NAD(P)-binding Rossmann-like Domain"/>
    <property type="match status" value="1"/>
</dbReference>
<dbReference type="Proteomes" id="UP001187734">
    <property type="component" value="Unassembled WGS sequence"/>
</dbReference>
<name>A0AAE8SI57_9HYPO</name>
<proteinExistence type="predicted"/>
<reference evidence="1" key="1">
    <citation type="submission" date="2018-03" db="EMBL/GenBank/DDBJ databases">
        <authorList>
            <person name="Guldener U."/>
        </authorList>
    </citation>
    <scope>NUCLEOTIDE SEQUENCE</scope>
</reference>
<evidence type="ECO:0000313" key="2">
    <source>
        <dbReference type="Proteomes" id="UP001187734"/>
    </source>
</evidence>
<accession>A0AAE8SI57</accession>
<dbReference type="InterPro" id="IPR036291">
    <property type="entry name" value="NAD(P)-bd_dom_sf"/>
</dbReference>
<dbReference type="AlphaFoldDB" id="A0AAE8SI57"/>
<protein>
    <recommendedName>
        <fullName evidence="3">NmrA-like domain-containing protein</fullName>
    </recommendedName>
</protein>
<dbReference type="EMBL" id="ONZP01000220">
    <property type="protein sequence ID" value="SPJ78144.1"/>
    <property type="molecule type" value="Genomic_DNA"/>
</dbReference>
<evidence type="ECO:0008006" key="3">
    <source>
        <dbReference type="Google" id="ProtNLM"/>
    </source>
</evidence>
<dbReference type="Gene3D" id="3.90.25.10">
    <property type="entry name" value="UDP-galactose 4-epimerase, domain 1"/>
    <property type="match status" value="1"/>
</dbReference>